<keyword evidence="2" id="KW-0689">Ribosomal protein</keyword>
<dbReference type="AlphaFoldDB" id="A0AAE3E3B5"/>
<evidence type="ECO:0000256" key="1">
    <source>
        <dbReference type="ARBA" id="ARBA00006767"/>
    </source>
</evidence>
<dbReference type="RefSeq" id="WP_308731512.1">
    <property type="nucleotide sequence ID" value="NZ_JAJEQN010000011.1"/>
</dbReference>
<dbReference type="Pfam" id="PF00575">
    <property type="entry name" value="S1"/>
    <property type="match status" value="3"/>
</dbReference>
<dbReference type="InterPro" id="IPR003029">
    <property type="entry name" value="S1_domain"/>
</dbReference>
<dbReference type="PANTHER" id="PTHR10724">
    <property type="entry name" value="30S RIBOSOMAL PROTEIN S1"/>
    <property type="match status" value="1"/>
</dbReference>
<comment type="similarity">
    <text evidence="1">Belongs to the bacterial ribosomal protein bS1 family.</text>
</comment>
<feature type="domain" description="S1 motif" evidence="4">
    <location>
        <begin position="205"/>
        <end position="272"/>
    </location>
</feature>
<protein>
    <submittedName>
        <fullName evidence="5">S1 RNA-binding domain-containing protein</fullName>
    </submittedName>
</protein>
<dbReference type="Proteomes" id="UP001198200">
    <property type="component" value="Unassembled WGS sequence"/>
</dbReference>
<dbReference type="SMART" id="SM00316">
    <property type="entry name" value="S1"/>
    <property type="match status" value="3"/>
</dbReference>
<dbReference type="GO" id="GO:0003735">
    <property type="term" value="F:structural constituent of ribosome"/>
    <property type="evidence" value="ECO:0007669"/>
    <property type="project" value="TreeGrafter"/>
</dbReference>
<dbReference type="InterPro" id="IPR012340">
    <property type="entry name" value="NA-bd_OB-fold"/>
</dbReference>
<proteinExistence type="inferred from homology"/>
<dbReference type="PANTHER" id="PTHR10724:SF7">
    <property type="entry name" value="SMALL RIBOSOMAL SUBUNIT PROTEIN BS1C"/>
    <property type="match status" value="1"/>
</dbReference>
<dbReference type="EMBL" id="JAJEQN010000011">
    <property type="protein sequence ID" value="MCC2221204.1"/>
    <property type="molecule type" value="Genomic_DNA"/>
</dbReference>
<evidence type="ECO:0000259" key="4">
    <source>
        <dbReference type="PROSITE" id="PS50126"/>
    </source>
</evidence>
<dbReference type="Gene3D" id="2.40.50.140">
    <property type="entry name" value="Nucleic acid-binding proteins"/>
    <property type="match status" value="3"/>
</dbReference>
<comment type="caution">
    <text evidence="5">The sequence shown here is derived from an EMBL/GenBank/DDBJ whole genome shotgun (WGS) entry which is preliminary data.</text>
</comment>
<name>A0AAE3E3B5_9FIRM</name>
<evidence type="ECO:0000313" key="6">
    <source>
        <dbReference type="Proteomes" id="UP001198200"/>
    </source>
</evidence>
<evidence type="ECO:0000256" key="3">
    <source>
        <dbReference type="ARBA" id="ARBA00023274"/>
    </source>
</evidence>
<dbReference type="GO" id="GO:0003729">
    <property type="term" value="F:mRNA binding"/>
    <property type="evidence" value="ECO:0007669"/>
    <property type="project" value="TreeGrafter"/>
</dbReference>
<evidence type="ECO:0000313" key="5">
    <source>
        <dbReference type="EMBL" id="MCC2221204.1"/>
    </source>
</evidence>
<dbReference type="CDD" id="cd05687">
    <property type="entry name" value="S1_RPS1_repeat_ec1_hs1"/>
    <property type="match status" value="1"/>
</dbReference>
<organism evidence="5 6">
    <name type="scientific">Anthropogastromicrobium aceti</name>
    <dbReference type="NCBI Taxonomy" id="2981768"/>
    <lineage>
        <taxon>Bacteria</taxon>
        <taxon>Bacillati</taxon>
        <taxon>Bacillota</taxon>
        <taxon>Clostridia</taxon>
        <taxon>Lachnospirales</taxon>
        <taxon>Lachnospiraceae</taxon>
        <taxon>Anthropogastromicrobium</taxon>
    </lineage>
</organism>
<evidence type="ECO:0000256" key="2">
    <source>
        <dbReference type="ARBA" id="ARBA00022980"/>
    </source>
</evidence>
<dbReference type="GO" id="GO:0005737">
    <property type="term" value="C:cytoplasm"/>
    <property type="evidence" value="ECO:0007669"/>
    <property type="project" value="UniProtKB-ARBA"/>
</dbReference>
<dbReference type="SUPFAM" id="SSF50249">
    <property type="entry name" value="Nucleic acid-binding proteins"/>
    <property type="match status" value="3"/>
</dbReference>
<dbReference type="InterPro" id="IPR050437">
    <property type="entry name" value="Ribos_protein_bS1-like"/>
</dbReference>
<reference evidence="5 6" key="1">
    <citation type="submission" date="2021-10" db="EMBL/GenBank/DDBJ databases">
        <title>Anaerobic single-cell dispensing facilitates the cultivation of human gut bacteria.</title>
        <authorList>
            <person name="Afrizal A."/>
        </authorList>
    </citation>
    <scope>NUCLEOTIDE SEQUENCE [LARGE SCALE GENOMIC DNA]</scope>
    <source>
        <strain evidence="5 6">CLA-AA-H224</strain>
    </source>
</reference>
<dbReference type="PRINTS" id="PR00681">
    <property type="entry name" value="RIBOSOMALS1"/>
</dbReference>
<keyword evidence="6" id="KW-1185">Reference proteome</keyword>
<keyword evidence="3" id="KW-0687">Ribonucleoprotein</keyword>
<dbReference type="PROSITE" id="PS50126">
    <property type="entry name" value="S1"/>
    <property type="match status" value="3"/>
</dbReference>
<dbReference type="InterPro" id="IPR035104">
    <property type="entry name" value="Ribosomal_protein_S1-like"/>
</dbReference>
<feature type="domain" description="S1 motif" evidence="4">
    <location>
        <begin position="31"/>
        <end position="100"/>
    </location>
</feature>
<dbReference type="FunFam" id="2.40.50.140:FF:000051">
    <property type="entry name" value="RNA-binding transcriptional accessory protein"/>
    <property type="match status" value="1"/>
</dbReference>
<feature type="domain" description="S1 motif" evidence="4">
    <location>
        <begin position="118"/>
        <end position="184"/>
    </location>
</feature>
<sequence>MEEKNTTMGTTETMEDYKEALEASYRRIRPGDIVTGTVIDVNDQDVTIDFNYYAPGRIPVTELSDDPTYHVLENVAVGDTLTATVVKTDDGAGNMLLSCKDAAEELAWDKLQEAQKTKKVYHVKVAGAVNGGCVAYVEGVRGFIPASKLALEYVEEPADYLNKELDVQVISVDEGAKRVVLSAKELLLAKVMEEKNKKINKYTVGTVMEGTVEQLKDYGAFVNIGDGITGLVHISQISDRRLKHPSQVLKEGDKVKVKIIKIENNKISLSIREAAELTSREVEEEGPAEYEDNGAAATGLGALLKGFKLN</sequence>
<dbReference type="GO" id="GO:0006412">
    <property type="term" value="P:translation"/>
    <property type="evidence" value="ECO:0007669"/>
    <property type="project" value="TreeGrafter"/>
</dbReference>
<gene>
    <name evidence="5" type="ORF">LKD48_06015</name>
</gene>
<dbReference type="CDD" id="cd04465">
    <property type="entry name" value="S1_RPS1_repeat_ec2_hs2"/>
    <property type="match status" value="1"/>
</dbReference>
<accession>A0AAE3E3B5</accession>